<sequence length="115" mass="12723">MSTHRRDLGGQAWMRGSSTLASLVRLPDGAERFWRHQIPEGVGETRRRGTWGHLEEVRVVFYFSFIFLVVATVVPQRFCRNDGGSGRDCGGPDSRDSCGRGLRTGLVCGGGVELR</sequence>
<reference evidence="2" key="1">
    <citation type="journal article" date="2023" name="GigaByte">
        <title>Genome assembly of the bearded iris, Iris pallida Lam.</title>
        <authorList>
            <person name="Bruccoleri R.E."/>
            <person name="Oakeley E.J."/>
            <person name="Faust A.M.E."/>
            <person name="Altorfer M."/>
            <person name="Dessus-Babus S."/>
            <person name="Burckhardt D."/>
            <person name="Oertli M."/>
            <person name="Naumann U."/>
            <person name="Petersen F."/>
            <person name="Wong J."/>
        </authorList>
    </citation>
    <scope>NUCLEOTIDE SEQUENCE</scope>
    <source>
        <strain evidence="2">GSM-AAB239-AS_SAM_17_03QT</strain>
    </source>
</reference>
<protein>
    <submittedName>
        <fullName evidence="2">Uncharacterized protein</fullName>
    </submittedName>
</protein>
<dbReference type="Proteomes" id="UP001140949">
    <property type="component" value="Unassembled WGS sequence"/>
</dbReference>
<keyword evidence="1" id="KW-0472">Membrane</keyword>
<dbReference type="AlphaFoldDB" id="A0AAX6HLR3"/>
<keyword evidence="1" id="KW-1133">Transmembrane helix</keyword>
<reference evidence="2" key="2">
    <citation type="submission" date="2023-04" db="EMBL/GenBank/DDBJ databases">
        <authorList>
            <person name="Bruccoleri R.E."/>
            <person name="Oakeley E.J."/>
            <person name="Faust A.-M."/>
            <person name="Dessus-Babus S."/>
            <person name="Altorfer M."/>
            <person name="Burckhardt D."/>
            <person name="Oertli M."/>
            <person name="Naumann U."/>
            <person name="Petersen F."/>
            <person name="Wong J."/>
        </authorList>
    </citation>
    <scope>NUCLEOTIDE SEQUENCE</scope>
    <source>
        <strain evidence="2">GSM-AAB239-AS_SAM_17_03QT</strain>
        <tissue evidence="2">Leaf</tissue>
    </source>
</reference>
<comment type="caution">
    <text evidence="2">The sequence shown here is derived from an EMBL/GenBank/DDBJ whole genome shotgun (WGS) entry which is preliminary data.</text>
</comment>
<keyword evidence="3" id="KW-1185">Reference proteome</keyword>
<proteinExistence type="predicted"/>
<name>A0AAX6HLR3_IRIPA</name>
<keyword evidence="1" id="KW-0812">Transmembrane</keyword>
<evidence type="ECO:0000313" key="3">
    <source>
        <dbReference type="Proteomes" id="UP001140949"/>
    </source>
</evidence>
<dbReference type="EMBL" id="JANAVB010008798">
    <property type="protein sequence ID" value="KAJ6841265.1"/>
    <property type="molecule type" value="Genomic_DNA"/>
</dbReference>
<organism evidence="2 3">
    <name type="scientific">Iris pallida</name>
    <name type="common">Sweet iris</name>
    <dbReference type="NCBI Taxonomy" id="29817"/>
    <lineage>
        <taxon>Eukaryota</taxon>
        <taxon>Viridiplantae</taxon>
        <taxon>Streptophyta</taxon>
        <taxon>Embryophyta</taxon>
        <taxon>Tracheophyta</taxon>
        <taxon>Spermatophyta</taxon>
        <taxon>Magnoliopsida</taxon>
        <taxon>Liliopsida</taxon>
        <taxon>Asparagales</taxon>
        <taxon>Iridaceae</taxon>
        <taxon>Iridoideae</taxon>
        <taxon>Irideae</taxon>
        <taxon>Iris</taxon>
    </lineage>
</organism>
<accession>A0AAX6HLR3</accession>
<gene>
    <name evidence="2" type="ORF">M6B38_307720</name>
</gene>
<evidence type="ECO:0000256" key="1">
    <source>
        <dbReference type="SAM" id="Phobius"/>
    </source>
</evidence>
<feature type="transmembrane region" description="Helical" evidence="1">
    <location>
        <begin position="59"/>
        <end position="78"/>
    </location>
</feature>
<evidence type="ECO:0000313" key="2">
    <source>
        <dbReference type="EMBL" id="KAJ6841265.1"/>
    </source>
</evidence>